<accession>A0AAD6VMN2</accession>
<dbReference type="EMBL" id="JARJCW010000015">
    <property type="protein sequence ID" value="KAJ7216350.1"/>
    <property type="molecule type" value="Genomic_DNA"/>
</dbReference>
<proteinExistence type="predicted"/>
<organism evidence="1 2">
    <name type="scientific">Mycena pura</name>
    <dbReference type="NCBI Taxonomy" id="153505"/>
    <lineage>
        <taxon>Eukaryota</taxon>
        <taxon>Fungi</taxon>
        <taxon>Dikarya</taxon>
        <taxon>Basidiomycota</taxon>
        <taxon>Agaricomycotina</taxon>
        <taxon>Agaricomycetes</taxon>
        <taxon>Agaricomycetidae</taxon>
        <taxon>Agaricales</taxon>
        <taxon>Marasmiineae</taxon>
        <taxon>Mycenaceae</taxon>
        <taxon>Mycena</taxon>
    </lineage>
</organism>
<evidence type="ECO:0000313" key="2">
    <source>
        <dbReference type="Proteomes" id="UP001219525"/>
    </source>
</evidence>
<reference evidence="1" key="1">
    <citation type="submission" date="2023-03" db="EMBL/GenBank/DDBJ databases">
        <title>Massive genome expansion in bonnet fungi (Mycena s.s.) driven by repeated elements and novel gene families across ecological guilds.</title>
        <authorList>
            <consortium name="Lawrence Berkeley National Laboratory"/>
            <person name="Harder C.B."/>
            <person name="Miyauchi S."/>
            <person name="Viragh M."/>
            <person name="Kuo A."/>
            <person name="Thoen E."/>
            <person name="Andreopoulos B."/>
            <person name="Lu D."/>
            <person name="Skrede I."/>
            <person name="Drula E."/>
            <person name="Henrissat B."/>
            <person name="Morin E."/>
            <person name="Kohler A."/>
            <person name="Barry K."/>
            <person name="LaButti K."/>
            <person name="Morin E."/>
            <person name="Salamov A."/>
            <person name="Lipzen A."/>
            <person name="Mereny Z."/>
            <person name="Hegedus B."/>
            <person name="Baldrian P."/>
            <person name="Stursova M."/>
            <person name="Weitz H."/>
            <person name="Taylor A."/>
            <person name="Grigoriev I.V."/>
            <person name="Nagy L.G."/>
            <person name="Martin F."/>
            <person name="Kauserud H."/>
        </authorList>
    </citation>
    <scope>NUCLEOTIDE SEQUENCE</scope>
    <source>
        <strain evidence="1">9144</strain>
    </source>
</reference>
<keyword evidence="2" id="KW-1185">Reference proteome</keyword>
<comment type="caution">
    <text evidence="1">The sequence shown here is derived from an EMBL/GenBank/DDBJ whole genome shotgun (WGS) entry which is preliminary data.</text>
</comment>
<name>A0AAD6VMN2_9AGAR</name>
<gene>
    <name evidence="1" type="ORF">GGX14DRAFT_358612</name>
</gene>
<protein>
    <submittedName>
        <fullName evidence="1">Uncharacterized protein</fullName>
    </submittedName>
</protein>
<evidence type="ECO:0000313" key="1">
    <source>
        <dbReference type="EMBL" id="KAJ7216350.1"/>
    </source>
</evidence>
<sequence length="185" mass="21674">MINDSRSRVNQDSKLRRMNARSYYRWLLELIKGKAIEVIHTKGHSDELTLPSLMNHEADHYASAAQRHIEDVPSAPIPTFYMDEYNFYSERDGWIESNIRQLTDMILIQNTADKLAVGHRQRMYTHIYEHRPPPEFPYTRAYSAHSVMVQLYARLAIADTLKQRGKLDEDRCRFGCNAVEDAHHL</sequence>
<dbReference type="AlphaFoldDB" id="A0AAD6VMN2"/>
<dbReference type="Proteomes" id="UP001219525">
    <property type="component" value="Unassembled WGS sequence"/>
</dbReference>